<comment type="subcellular location">
    <subcellularLocation>
        <location evidence="4">Cell membrane</location>
    </subcellularLocation>
    <subcellularLocation>
        <location evidence="1">Membrane</location>
        <topology evidence="1">Multi-pass membrane protein</topology>
    </subcellularLocation>
</comment>
<evidence type="ECO:0000313" key="7">
    <source>
        <dbReference type="EMBL" id="NSL52455.1"/>
    </source>
</evidence>
<keyword evidence="6" id="KW-1133">Transmembrane helix</keyword>
<dbReference type="PANTHER" id="PTHR22550">
    <property type="entry name" value="SPORE GERMINATION PROTEIN"/>
    <property type="match status" value="1"/>
</dbReference>
<dbReference type="AlphaFoldDB" id="A0A8J8GEK9"/>
<organism evidence="7 8">
    <name type="scientific">Calidifontibacillus erzurumensis</name>
    <dbReference type="NCBI Taxonomy" id="2741433"/>
    <lineage>
        <taxon>Bacteria</taxon>
        <taxon>Bacillati</taxon>
        <taxon>Bacillota</taxon>
        <taxon>Bacilli</taxon>
        <taxon>Bacillales</taxon>
        <taxon>Bacillaceae</taxon>
        <taxon>Calidifontibacillus/Schinkia group</taxon>
        <taxon>Calidifontibacillus</taxon>
    </lineage>
</organism>
<dbReference type="EMBL" id="JABTTE010000016">
    <property type="protein sequence ID" value="NSL52455.1"/>
    <property type="molecule type" value="Genomic_DNA"/>
</dbReference>
<feature type="transmembrane region" description="Helical" evidence="6">
    <location>
        <begin position="416"/>
        <end position="441"/>
    </location>
</feature>
<dbReference type="InterPro" id="IPR050768">
    <property type="entry name" value="UPF0353/GerABKA_families"/>
</dbReference>
<protein>
    <submittedName>
        <fullName evidence="7">Spore germination protein</fullName>
    </submittedName>
</protein>
<accession>A0A8J8GEK9</accession>
<dbReference type="GO" id="GO:0005886">
    <property type="term" value="C:plasma membrane"/>
    <property type="evidence" value="ECO:0007669"/>
    <property type="project" value="UniProtKB-SubCell"/>
</dbReference>
<dbReference type="PIRSF" id="PIRSF005690">
    <property type="entry name" value="GerBA"/>
    <property type="match status" value="1"/>
</dbReference>
<feature type="transmembrane region" description="Helical" evidence="6">
    <location>
        <begin position="385"/>
        <end position="404"/>
    </location>
</feature>
<keyword evidence="8" id="KW-1185">Reference proteome</keyword>
<evidence type="ECO:0000256" key="1">
    <source>
        <dbReference type="ARBA" id="ARBA00004141"/>
    </source>
</evidence>
<dbReference type="PANTHER" id="PTHR22550:SF5">
    <property type="entry name" value="LEUCINE ZIPPER PROTEIN 4"/>
    <property type="match status" value="1"/>
</dbReference>
<keyword evidence="3 4" id="KW-0472">Membrane</keyword>
<proteinExistence type="inferred from homology"/>
<feature type="transmembrane region" description="Helical" evidence="6">
    <location>
        <begin position="294"/>
        <end position="313"/>
    </location>
</feature>
<evidence type="ECO:0000313" key="8">
    <source>
        <dbReference type="Proteomes" id="UP000625804"/>
    </source>
</evidence>
<feature type="region of interest" description="Disordered" evidence="5">
    <location>
        <begin position="473"/>
        <end position="494"/>
    </location>
</feature>
<evidence type="ECO:0000256" key="3">
    <source>
        <dbReference type="ARBA" id="ARBA00023136"/>
    </source>
</evidence>
<dbReference type="RefSeq" id="WP_173731660.1">
    <property type="nucleotide sequence ID" value="NZ_JABTTE010000016.1"/>
</dbReference>
<evidence type="ECO:0000256" key="4">
    <source>
        <dbReference type="PIRNR" id="PIRNR005690"/>
    </source>
</evidence>
<keyword evidence="6" id="KW-0812">Transmembrane</keyword>
<feature type="compositionally biased region" description="Polar residues" evidence="5">
    <location>
        <begin position="477"/>
        <end position="494"/>
    </location>
</feature>
<evidence type="ECO:0000256" key="6">
    <source>
        <dbReference type="SAM" id="Phobius"/>
    </source>
</evidence>
<evidence type="ECO:0000256" key="2">
    <source>
        <dbReference type="ARBA" id="ARBA00005278"/>
    </source>
</evidence>
<evidence type="ECO:0000256" key="5">
    <source>
        <dbReference type="SAM" id="MobiDB-lite"/>
    </source>
</evidence>
<dbReference type="Pfam" id="PF03323">
    <property type="entry name" value="GerA"/>
    <property type="match status" value="1"/>
</dbReference>
<comment type="similarity">
    <text evidence="2 4">Belongs to the GerABKA family.</text>
</comment>
<name>A0A8J8GEK9_9BACI</name>
<comment type="caution">
    <text evidence="7">The sequence shown here is derived from an EMBL/GenBank/DDBJ whole genome shotgun (WGS) entry which is preliminary data.</text>
</comment>
<dbReference type="GO" id="GO:0009847">
    <property type="term" value="P:spore germination"/>
    <property type="evidence" value="ECO:0007669"/>
    <property type="project" value="UniProtKB-UniRule"/>
</dbReference>
<reference evidence="7" key="1">
    <citation type="submission" date="2020-06" db="EMBL/GenBank/DDBJ databases">
        <title>A novel thermopfilic bacterium from Erzurum, Turkey.</title>
        <authorList>
            <person name="Adiguzel A."/>
            <person name="Ay H."/>
            <person name="Baltaci M.O."/>
        </authorList>
    </citation>
    <scope>NUCLEOTIDE SEQUENCE</scope>
    <source>
        <strain evidence="7">P2</strain>
    </source>
</reference>
<dbReference type="Proteomes" id="UP000625804">
    <property type="component" value="Unassembled WGS sequence"/>
</dbReference>
<sequence length="494" mass="55241">MKFNRGSGKGRTTESSNLNENMFKETFQSCLDVVFTSLNFHGNDVTFIYCAGLIDNVMLYNTVPARLDEYFQLPLEDRKDRSSITKLQLPSVKPIETLEQAEVEVFSGKLLILFKADNTVLSVDISKKPQRKPEETTLEISFKGPRDNFIEDIMTNLALIRKRLPTTSFVCENFEVGRRTKTKVFLLYINDVANKEVLKYIRRKIDSIDIDGLYSSTQLEELIDENFISIFPRYTSTGRPDYSVQALLNGRFVILIDGVSHALITPVNLFFLLKTAEDTETGFFYNSFERLIRLVAVAIAVLLPAFWVALTSFHQNQIPFTLLATIVEARKGVPLPTALEAILMLLLFEMFKEAGMRLPLSIGQTFSVIGGLIIGDAAIRAGLTSPAMLVIIAASTIATFTLVNQTLTGVVSLIRIFMIITASLFGFLGLFVSLYFLAIIIGRVHSFGVPYLQVASRLSIKNIFKSIFKVPEKTNKSRPSSLRPSDQTKKGGST</sequence>
<dbReference type="InterPro" id="IPR004995">
    <property type="entry name" value="Spore_Ger"/>
</dbReference>
<feature type="transmembrane region" description="Helical" evidence="6">
    <location>
        <begin position="358"/>
        <end position="379"/>
    </location>
</feature>
<gene>
    <name evidence="7" type="ORF">HR057_11895</name>
</gene>